<evidence type="ECO:0000256" key="4">
    <source>
        <dbReference type="ARBA" id="ARBA00013145"/>
    </source>
</evidence>
<dbReference type="GO" id="GO:0003984">
    <property type="term" value="F:acetolactate synthase activity"/>
    <property type="evidence" value="ECO:0007669"/>
    <property type="project" value="UniProtKB-EC"/>
</dbReference>
<dbReference type="Pfam" id="PF00205">
    <property type="entry name" value="TPP_enzyme_M"/>
    <property type="match status" value="1"/>
</dbReference>
<dbReference type="FunFam" id="3.40.50.970:FF:000007">
    <property type="entry name" value="Acetolactate synthase"/>
    <property type="match status" value="1"/>
</dbReference>
<accession>A0A9D9DKH6</accession>
<evidence type="ECO:0000256" key="14">
    <source>
        <dbReference type="RuleBase" id="RU003591"/>
    </source>
</evidence>
<evidence type="ECO:0000256" key="2">
    <source>
        <dbReference type="ARBA" id="ARBA00005025"/>
    </source>
</evidence>
<dbReference type="FunFam" id="3.40.50.970:FF:000016">
    <property type="entry name" value="Acetolactate synthase"/>
    <property type="match status" value="1"/>
</dbReference>
<dbReference type="EC" id="2.2.1.6" evidence="4 14"/>
<evidence type="ECO:0000256" key="10">
    <source>
        <dbReference type="ARBA" id="ARBA00022842"/>
    </source>
</evidence>
<evidence type="ECO:0000256" key="1">
    <source>
        <dbReference type="ARBA" id="ARBA00004974"/>
    </source>
</evidence>
<reference evidence="18" key="2">
    <citation type="journal article" date="2021" name="PeerJ">
        <title>Extensive microbial diversity within the chicken gut microbiome revealed by metagenomics and culture.</title>
        <authorList>
            <person name="Gilroy R."/>
            <person name="Ravi A."/>
            <person name="Getino M."/>
            <person name="Pursley I."/>
            <person name="Horton D.L."/>
            <person name="Alikhan N.F."/>
            <person name="Baker D."/>
            <person name="Gharbi K."/>
            <person name="Hall N."/>
            <person name="Watson M."/>
            <person name="Adriaenssens E.M."/>
            <person name="Foster-Nyarko E."/>
            <person name="Jarju S."/>
            <person name="Secka A."/>
            <person name="Antonio M."/>
            <person name="Oren A."/>
            <person name="Chaudhuri R.R."/>
            <person name="La Ragione R."/>
            <person name="Hildebrand F."/>
            <person name="Pallen M.J."/>
        </authorList>
    </citation>
    <scope>NUCLEOTIDE SEQUENCE</scope>
    <source>
        <strain evidence="18">15467</strain>
    </source>
</reference>
<dbReference type="SUPFAM" id="SSF52467">
    <property type="entry name" value="DHS-like NAD/FAD-binding domain"/>
    <property type="match status" value="1"/>
</dbReference>
<dbReference type="GO" id="GO:0000287">
    <property type="term" value="F:magnesium ion binding"/>
    <property type="evidence" value="ECO:0007669"/>
    <property type="project" value="UniProtKB-UniRule"/>
</dbReference>
<evidence type="ECO:0000256" key="13">
    <source>
        <dbReference type="ARBA" id="ARBA00048670"/>
    </source>
</evidence>
<evidence type="ECO:0000256" key="5">
    <source>
        <dbReference type="ARBA" id="ARBA00022605"/>
    </source>
</evidence>
<keyword evidence="7 14" id="KW-0808">Transferase</keyword>
<keyword evidence="11 14" id="KW-0786">Thiamine pyrophosphate</keyword>
<dbReference type="Proteomes" id="UP000823635">
    <property type="component" value="Unassembled WGS sequence"/>
</dbReference>
<dbReference type="GO" id="GO:0030976">
    <property type="term" value="F:thiamine pyrophosphate binding"/>
    <property type="evidence" value="ECO:0007669"/>
    <property type="project" value="UniProtKB-UniRule"/>
</dbReference>
<feature type="domain" description="Thiamine pyrophosphate enzyme central" evidence="15">
    <location>
        <begin position="199"/>
        <end position="333"/>
    </location>
</feature>
<dbReference type="AlphaFoldDB" id="A0A9D9DKH6"/>
<dbReference type="CDD" id="cd02015">
    <property type="entry name" value="TPP_AHAS"/>
    <property type="match status" value="1"/>
</dbReference>
<proteinExistence type="inferred from homology"/>
<keyword evidence="10 14" id="KW-0460">Magnesium</keyword>
<dbReference type="PANTHER" id="PTHR18968:SF13">
    <property type="entry name" value="ACETOLACTATE SYNTHASE CATALYTIC SUBUNIT, MITOCHONDRIAL"/>
    <property type="match status" value="1"/>
</dbReference>
<dbReference type="Pfam" id="PF02776">
    <property type="entry name" value="TPP_enzyme_N"/>
    <property type="match status" value="1"/>
</dbReference>
<feature type="domain" description="Thiamine pyrophosphate enzyme TPP-binding" evidence="16">
    <location>
        <begin position="394"/>
        <end position="541"/>
    </location>
</feature>
<organism evidence="18 19">
    <name type="scientific">Candidatus Egerieousia excrementavium</name>
    <dbReference type="NCBI Taxonomy" id="2840778"/>
    <lineage>
        <taxon>Bacteria</taxon>
        <taxon>Pseudomonadati</taxon>
        <taxon>Bacteroidota</taxon>
        <taxon>Bacteroidia</taxon>
        <taxon>Bacteroidales</taxon>
        <taxon>Candidatus Egerieousia</taxon>
    </lineage>
</organism>
<name>A0A9D9DKH6_9BACT</name>
<keyword evidence="12 14" id="KW-0100">Branched-chain amino acid biosynthesis</keyword>
<sequence length="570" mass="62235">MKKYENIKGTEALLISLIENGVDTIFGYPGGTIMPFYDDLYDHADKINHILVRHEQGAVHAAEGYARSTGKVGVCVATSGPGATNFVTGIADAMMDSTPIVCITAQINADKLGTNFFQEADMVGITRPITKWNYQITSASEIAETMARAFWIAKSGKPGPVVISITKNAQTERTDFCYNPEELLKGVATEKPKATEEEIRKAAELLNGAKRPLIVAGHGVVIANAEKELEELAEKGNIPVATTLLGISALPSDSEKLVGTVGMHGNIAPNAMTQEADVLLAVGMRFSDRVTGETHGYARKAKIIHIEIERAEIDKNIKSDLAINADAKETLGQIAKLIEYRDRQEWFDFAKKENDYEYQKIIAPELNSSDYISMGQVVAKVSQKTDAGAIVVTDVGQNQMFSARYSKFKHSRSWVTSGGLGTMGFGLPAAIGAKIGNPEREVIAIVGDGGFQMNIQELGTVMQSKIGVKIVLMNNHFLGMVRQWQELFYDKRYAFTRLDNPDFQKVASAYGIASERVLNPADLDGAVERMLKSPGAYLLEVAVKEEENVFPMIPAGATLSDIIYEKPEKK</sequence>
<dbReference type="InterPro" id="IPR012846">
    <property type="entry name" value="Acetolactate_synth_lsu"/>
</dbReference>
<comment type="caution">
    <text evidence="18">The sequence shown here is derived from an EMBL/GenBank/DDBJ whole genome shotgun (WGS) entry which is preliminary data.</text>
</comment>
<keyword evidence="9" id="KW-0274">FAD</keyword>
<evidence type="ECO:0000256" key="6">
    <source>
        <dbReference type="ARBA" id="ARBA00022630"/>
    </source>
</evidence>
<dbReference type="InterPro" id="IPR012000">
    <property type="entry name" value="Thiamin_PyroP_enz_cen_dom"/>
</dbReference>
<dbReference type="InterPro" id="IPR039368">
    <property type="entry name" value="AHAS_TPP"/>
</dbReference>
<comment type="cofactor">
    <cofactor evidence="14">
        <name>thiamine diphosphate</name>
        <dbReference type="ChEBI" id="CHEBI:58937"/>
    </cofactor>
    <text evidence="14">Binds 1 thiamine pyrophosphate per subunit.</text>
</comment>
<comment type="cofactor">
    <cofactor evidence="14">
        <name>Mg(2+)</name>
        <dbReference type="ChEBI" id="CHEBI:18420"/>
    </cofactor>
    <text evidence="14">Binds 1 Mg(2+) ion per subunit.</text>
</comment>
<dbReference type="InterPro" id="IPR011766">
    <property type="entry name" value="TPP_enzyme_TPP-bd"/>
</dbReference>
<evidence type="ECO:0000313" key="19">
    <source>
        <dbReference type="Proteomes" id="UP000823635"/>
    </source>
</evidence>
<dbReference type="PANTHER" id="PTHR18968">
    <property type="entry name" value="THIAMINE PYROPHOSPHATE ENZYMES"/>
    <property type="match status" value="1"/>
</dbReference>
<keyword evidence="5 14" id="KW-0028">Amino-acid biosynthesis</keyword>
<keyword evidence="6" id="KW-0285">Flavoprotein</keyword>
<gene>
    <name evidence="18" type="primary">ilvB</name>
    <name evidence="18" type="ORF">IAC68_03030</name>
</gene>
<dbReference type="CDD" id="cd07035">
    <property type="entry name" value="TPP_PYR_POX_like"/>
    <property type="match status" value="1"/>
</dbReference>
<protein>
    <recommendedName>
        <fullName evidence="4 14">Acetolactate synthase</fullName>
        <ecNumber evidence="4 14">2.2.1.6</ecNumber>
    </recommendedName>
</protein>
<evidence type="ECO:0000259" key="15">
    <source>
        <dbReference type="Pfam" id="PF00205"/>
    </source>
</evidence>
<dbReference type="NCBIfam" id="TIGR00118">
    <property type="entry name" value="acolac_lg"/>
    <property type="match status" value="1"/>
</dbReference>
<dbReference type="GO" id="GO:0005948">
    <property type="term" value="C:acetolactate synthase complex"/>
    <property type="evidence" value="ECO:0007669"/>
    <property type="project" value="UniProtKB-ARBA"/>
</dbReference>
<evidence type="ECO:0000256" key="8">
    <source>
        <dbReference type="ARBA" id="ARBA00022723"/>
    </source>
</evidence>
<keyword evidence="8 14" id="KW-0479">Metal-binding</keyword>
<comment type="pathway">
    <text evidence="2 14">Amino-acid biosynthesis; L-valine biosynthesis; L-valine from pyruvate: step 1/4.</text>
</comment>
<dbReference type="SUPFAM" id="SSF52518">
    <property type="entry name" value="Thiamin diphosphate-binding fold (THDP-binding)"/>
    <property type="match status" value="2"/>
</dbReference>
<reference evidence="18" key="1">
    <citation type="submission" date="2020-10" db="EMBL/GenBank/DDBJ databases">
        <authorList>
            <person name="Gilroy R."/>
        </authorList>
    </citation>
    <scope>NUCLEOTIDE SEQUENCE</scope>
    <source>
        <strain evidence="18">15467</strain>
    </source>
</reference>
<feature type="domain" description="Thiamine pyrophosphate enzyme N-terminal TPP-binding" evidence="17">
    <location>
        <begin position="8"/>
        <end position="122"/>
    </location>
</feature>
<evidence type="ECO:0000256" key="11">
    <source>
        <dbReference type="ARBA" id="ARBA00023052"/>
    </source>
</evidence>
<dbReference type="InterPro" id="IPR029035">
    <property type="entry name" value="DHS-like_NAD/FAD-binding_dom"/>
</dbReference>
<evidence type="ECO:0000256" key="7">
    <source>
        <dbReference type="ARBA" id="ARBA00022679"/>
    </source>
</evidence>
<evidence type="ECO:0000256" key="3">
    <source>
        <dbReference type="ARBA" id="ARBA00007812"/>
    </source>
</evidence>
<dbReference type="InterPro" id="IPR012001">
    <property type="entry name" value="Thiamin_PyroP_enz_TPP-bd_dom"/>
</dbReference>
<evidence type="ECO:0000313" key="18">
    <source>
        <dbReference type="EMBL" id="MBO8428891.1"/>
    </source>
</evidence>
<dbReference type="FunFam" id="3.40.50.1220:FF:000008">
    <property type="entry name" value="Acetolactate synthase"/>
    <property type="match status" value="1"/>
</dbReference>
<dbReference type="Gene3D" id="3.40.50.970">
    <property type="match status" value="2"/>
</dbReference>
<dbReference type="InterPro" id="IPR045229">
    <property type="entry name" value="TPP_enz"/>
</dbReference>
<dbReference type="Pfam" id="PF02775">
    <property type="entry name" value="TPP_enzyme_C"/>
    <property type="match status" value="1"/>
</dbReference>
<comment type="catalytic activity">
    <reaction evidence="13 14">
        <text>2 pyruvate + H(+) = (2S)-2-acetolactate + CO2</text>
        <dbReference type="Rhea" id="RHEA:25249"/>
        <dbReference type="ChEBI" id="CHEBI:15361"/>
        <dbReference type="ChEBI" id="CHEBI:15378"/>
        <dbReference type="ChEBI" id="CHEBI:16526"/>
        <dbReference type="ChEBI" id="CHEBI:58476"/>
        <dbReference type="EC" id="2.2.1.6"/>
    </reaction>
</comment>
<dbReference type="GO" id="GO:0009099">
    <property type="term" value="P:L-valine biosynthetic process"/>
    <property type="evidence" value="ECO:0007669"/>
    <property type="project" value="TreeGrafter"/>
</dbReference>
<dbReference type="InterPro" id="IPR029061">
    <property type="entry name" value="THDP-binding"/>
</dbReference>
<comment type="pathway">
    <text evidence="1 14">Amino-acid biosynthesis; L-isoleucine biosynthesis; L-isoleucine from 2-oxobutanoate: step 1/4.</text>
</comment>
<dbReference type="PROSITE" id="PS00187">
    <property type="entry name" value="TPP_ENZYMES"/>
    <property type="match status" value="1"/>
</dbReference>
<evidence type="ECO:0000256" key="12">
    <source>
        <dbReference type="ARBA" id="ARBA00023304"/>
    </source>
</evidence>
<evidence type="ECO:0000256" key="9">
    <source>
        <dbReference type="ARBA" id="ARBA00022827"/>
    </source>
</evidence>
<evidence type="ECO:0000259" key="17">
    <source>
        <dbReference type="Pfam" id="PF02776"/>
    </source>
</evidence>
<dbReference type="GO" id="GO:0009097">
    <property type="term" value="P:isoleucine biosynthetic process"/>
    <property type="evidence" value="ECO:0007669"/>
    <property type="project" value="TreeGrafter"/>
</dbReference>
<dbReference type="Gene3D" id="3.40.50.1220">
    <property type="entry name" value="TPP-binding domain"/>
    <property type="match status" value="1"/>
</dbReference>
<evidence type="ECO:0000259" key="16">
    <source>
        <dbReference type="Pfam" id="PF02775"/>
    </source>
</evidence>
<comment type="similarity">
    <text evidence="3 14">Belongs to the TPP enzyme family.</text>
</comment>
<dbReference type="InterPro" id="IPR000399">
    <property type="entry name" value="TPP-bd_CS"/>
</dbReference>
<dbReference type="GO" id="GO:0050660">
    <property type="term" value="F:flavin adenine dinucleotide binding"/>
    <property type="evidence" value="ECO:0007669"/>
    <property type="project" value="InterPro"/>
</dbReference>
<dbReference type="EMBL" id="JADINB010000067">
    <property type="protein sequence ID" value="MBO8428891.1"/>
    <property type="molecule type" value="Genomic_DNA"/>
</dbReference>